<feature type="repeat" description="TPR" evidence="1">
    <location>
        <begin position="614"/>
        <end position="647"/>
    </location>
</feature>
<dbReference type="InterPro" id="IPR012338">
    <property type="entry name" value="Beta-lactam/transpept-like"/>
</dbReference>
<dbReference type="PANTHER" id="PTHR43283:SF7">
    <property type="entry name" value="BETA-LACTAMASE-RELATED DOMAIN-CONTAINING PROTEIN"/>
    <property type="match status" value="1"/>
</dbReference>
<evidence type="ECO:0000256" key="1">
    <source>
        <dbReference type="PROSITE-ProRule" id="PRU00339"/>
    </source>
</evidence>
<accession>A0ABM9PDP5</accession>
<keyword evidence="2" id="KW-0812">Transmembrane</keyword>
<reference evidence="3 4" key="1">
    <citation type="submission" date="2024-05" db="EMBL/GenBank/DDBJ databases">
        <authorList>
            <person name="Duchaud E."/>
        </authorList>
    </citation>
    <scope>NUCLEOTIDE SEQUENCE [LARGE SCALE GENOMIC DNA]</scope>
    <source>
        <strain evidence="3">Ena-SAMPLE-TAB-13-05-2024-13:56:06:370-140308</strain>
    </source>
</reference>
<feature type="transmembrane region" description="Helical" evidence="2">
    <location>
        <begin position="114"/>
        <end position="133"/>
    </location>
</feature>
<feature type="transmembrane region" description="Helical" evidence="2">
    <location>
        <begin position="175"/>
        <end position="196"/>
    </location>
</feature>
<dbReference type="Pfam" id="PF10067">
    <property type="entry name" value="DUF2306"/>
    <property type="match status" value="1"/>
</dbReference>
<evidence type="ECO:0000313" key="3">
    <source>
        <dbReference type="EMBL" id="CAL2103660.1"/>
    </source>
</evidence>
<feature type="transmembrane region" description="Helical" evidence="2">
    <location>
        <begin position="87"/>
        <end position="108"/>
    </location>
</feature>
<dbReference type="InterPro" id="IPR011990">
    <property type="entry name" value="TPR-like_helical_dom_sf"/>
</dbReference>
<evidence type="ECO:0000313" key="4">
    <source>
        <dbReference type="Proteomes" id="UP001497527"/>
    </source>
</evidence>
<dbReference type="SMART" id="SM00028">
    <property type="entry name" value="TPR"/>
    <property type="match status" value="2"/>
</dbReference>
<feature type="repeat" description="TPR" evidence="1">
    <location>
        <begin position="652"/>
        <end position="685"/>
    </location>
</feature>
<dbReference type="InterPro" id="IPR018750">
    <property type="entry name" value="DUF2306_membrane"/>
</dbReference>
<comment type="caution">
    <text evidence="3">The sequence shown here is derived from an EMBL/GenBank/DDBJ whole genome shotgun (WGS) entry which is preliminary data.</text>
</comment>
<dbReference type="SUPFAM" id="SSF48452">
    <property type="entry name" value="TPR-like"/>
    <property type="match status" value="1"/>
</dbReference>
<dbReference type="EMBL" id="CAXJIO010000013">
    <property type="protein sequence ID" value="CAL2103660.1"/>
    <property type="molecule type" value="Genomic_DNA"/>
</dbReference>
<dbReference type="Gene3D" id="3.40.710.10">
    <property type="entry name" value="DD-peptidase/beta-lactamase superfamily"/>
    <property type="match status" value="1"/>
</dbReference>
<evidence type="ECO:0000256" key="2">
    <source>
        <dbReference type="SAM" id="Phobius"/>
    </source>
</evidence>
<keyword evidence="2" id="KW-1133">Transmembrane helix</keyword>
<protein>
    <submittedName>
        <fullName evidence="3">DUF2306 domain-containing protein</fullName>
    </submittedName>
</protein>
<keyword evidence="4" id="KW-1185">Reference proteome</keyword>
<dbReference type="Pfam" id="PF13181">
    <property type="entry name" value="TPR_8"/>
    <property type="match status" value="2"/>
</dbReference>
<keyword evidence="1" id="KW-0802">TPR repeat</keyword>
<proteinExistence type="predicted"/>
<sequence>MKRLLWLIFICLCLFIGITRPLKYFLADGPIDLLAMKPEEVLNSIIYKVSFFIHIAFGGIALLIGWIQFIGKIRNKYPSFHRIIGKIYVGAIFIAGPVGFYIGFFARGGLPTEIGFTFGALLWIAATYMGYRTIRKGDVAAHKEYMTYSYAGTFAAVTLRFWLPMLISITKNFDLAYGISVWLSWIPNFFVAYLIIHKKDTVRYYYKKYKIEFVLKGTAAIAVIMLILSYTSLQTWFYSKPSFQGTAITKKAIDDTSYFTKEKFKEIRTYLKEESETTSMMVLENGKVVFEYGDVSEISNIKDSKAGFISLLFGKYVEDSTINLHETLKANNINEYNGLLPIEKQATIENLLTSTSGVLYPKNQRYIYTFPRERERGSVKPGDYFMINNWDYNVASSILQGKTRNNLHWELENQLAIPLEFEDWNIKNQYTTRDLKKSMFTSYQMHLSTRDMAKIGQLLLQKGAWKGKQVVSENWIDKITSSVISKDSVRVRLGRDISSPMQQSYGYSWWLFERFYDNPDFEGAYTSWDRSGQFITVIPKRNVVIAHKTKLDYLTHTNLSDRTKTPSWRYWWIVRKLMLNRKLIATLAPKKSTEEILEFIKREYNKDSEYAISERLINEYGQSLAEKGNYKDAIKFFELNLKLYPNHGYYTHRIYNYYGNSLLKLNRKEDALKAFEQSLKWNSDNPEAKKMIEQLNATP</sequence>
<dbReference type="PROSITE" id="PS50005">
    <property type="entry name" value="TPR"/>
    <property type="match status" value="2"/>
</dbReference>
<gene>
    <name evidence="3" type="ORF">T190423A01A_40253</name>
</gene>
<keyword evidence="2" id="KW-0472">Membrane</keyword>
<feature type="transmembrane region" description="Helical" evidence="2">
    <location>
        <begin position="45"/>
        <end position="67"/>
    </location>
</feature>
<organism evidence="3 4">
    <name type="scientific">Tenacibaculum polynesiense</name>
    <dbReference type="NCBI Taxonomy" id="3137857"/>
    <lineage>
        <taxon>Bacteria</taxon>
        <taxon>Pseudomonadati</taxon>
        <taxon>Bacteroidota</taxon>
        <taxon>Flavobacteriia</taxon>
        <taxon>Flavobacteriales</taxon>
        <taxon>Flavobacteriaceae</taxon>
        <taxon>Tenacibaculum</taxon>
    </lineage>
</organism>
<name>A0ABM9PDP5_9FLAO</name>
<dbReference type="Gene3D" id="1.25.40.10">
    <property type="entry name" value="Tetratricopeptide repeat domain"/>
    <property type="match status" value="1"/>
</dbReference>
<dbReference type="RefSeq" id="WP_348717854.1">
    <property type="nucleotide sequence ID" value="NZ_CAXJIO010000013.1"/>
</dbReference>
<feature type="transmembrane region" description="Helical" evidence="2">
    <location>
        <begin position="145"/>
        <end position="163"/>
    </location>
</feature>
<dbReference type="SUPFAM" id="SSF56601">
    <property type="entry name" value="beta-lactamase/transpeptidase-like"/>
    <property type="match status" value="1"/>
</dbReference>
<feature type="transmembrane region" description="Helical" evidence="2">
    <location>
        <begin position="217"/>
        <end position="238"/>
    </location>
</feature>
<dbReference type="Proteomes" id="UP001497527">
    <property type="component" value="Unassembled WGS sequence"/>
</dbReference>
<dbReference type="InterPro" id="IPR050789">
    <property type="entry name" value="Diverse_Enzym_Activities"/>
</dbReference>
<dbReference type="PANTHER" id="PTHR43283">
    <property type="entry name" value="BETA-LACTAMASE-RELATED"/>
    <property type="match status" value="1"/>
</dbReference>
<dbReference type="InterPro" id="IPR019734">
    <property type="entry name" value="TPR_rpt"/>
</dbReference>